<keyword evidence="2" id="KW-1185">Reference proteome</keyword>
<name>A0AAV1AYR8_VICFA</name>
<evidence type="ECO:0000313" key="2">
    <source>
        <dbReference type="Proteomes" id="UP001157006"/>
    </source>
</evidence>
<sequence>MKGFRGRVMATEQFADSYRSANFCTFINEVYEVLSDPAQRRVYDDIHGYSLTLINPFADDSTPKDHVFVNEFSCIGCKNCANFGNPDLLQQLIDSCTVDCIHWTSPAQLSLLEDEMRRIERVNLLEFEQIVLMLSGMGSTLSDVFIMSNTRWKKGS</sequence>
<dbReference type="AlphaFoldDB" id="A0AAV1AYR8"/>
<evidence type="ECO:0000313" key="1">
    <source>
        <dbReference type="EMBL" id="CAI8615691.1"/>
    </source>
</evidence>
<dbReference type="PANTHER" id="PTHR44579:SF2">
    <property type="entry name" value="OS01G0730500 PROTEIN"/>
    <property type="match status" value="1"/>
</dbReference>
<proteinExistence type="predicted"/>
<evidence type="ECO:0008006" key="3">
    <source>
        <dbReference type="Google" id="ProtNLM"/>
    </source>
</evidence>
<dbReference type="Proteomes" id="UP001157006">
    <property type="component" value="Chromosome 5"/>
</dbReference>
<dbReference type="PANTHER" id="PTHR44579">
    <property type="entry name" value="OS01G0730500 PROTEIN"/>
    <property type="match status" value="1"/>
</dbReference>
<accession>A0AAV1AYR8</accession>
<dbReference type="SUPFAM" id="SSF46565">
    <property type="entry name" value="Chaperone J-domain"/>
    <property type="match status" value="1"/>
</dbReference>
<dbReference type="EMBL" id="OX451740">
    <property type="protein sequence ID" value="CAI8615691.1"/>
    <property type="molecule type" value="Genomic_DNA"/>
</dbReference>
<protein>
    <recommendedName>
        <fullName evidence="3">4Fe-4S ferredoxin-type domain-containing protein</fullName>
    </recommendedName>
</protein>
<reference evidence="1 2" key="1">
    <citation type="submission" date="2023-01" db="EMBL/GenBank/DDBJ databases">
        <authorList>
            <person name="Kreplak J."/>
        </authorList>
    </citation>
    <scope>NUCLEOTIDE SEQUENCE [LARGE SCALE GENOMIC DNA]</scope>
</reference>
<gene>
    <name evidence="1" type="ORF">VFH_V191240</name>
</gene>
<organism evidence="1 2">
    <name type="scientific">Vicia faba</name>
    <name type="common">Broad bean</name>
    <name type="synonym">Faba vulgaris</name>
    <dbReference type="NCBI Taxonomy" id="3906"/>
    <lineage>
        <taxon>Eukaryota</taxon>
        <taxon>Viridiplantae</taxon>
        <taxon>Streptophyta</taxon>
        <taxon>Embryophyta</taxon>
        <taxon>Tracheophyta</taxon>
        <taxon>Spermatophyta</taxon>
        <taxon>Magnoliopsida</taxon>
        <taxon>eudicotyledons</taxon>
        <taxon>Gunneridae</taxon>
        <taxon>Pentapetalae</taxon>
        <taxon>rosids</taxon>
        <taxon>fabids</taxon>
        <taxon>Fabales</taxon>
        <taxon>Fabaceae</taxon>
        <taxon>Papilionoideae</taxon>
        <taxon>50 kb inversion clade</taxon>
        <taxon>NPAAA clade</taxon>
        <taxon>Hologalegina</taxon>
        <taxon>IRL clade</taxon>
        <taxon>Fabeae</taxon>
        <taxon>Vicia</taxon>
    </lineage>
</organism>
<dbReference type="InterPro" id="IPR036869">
    <property type="entry name" value="J_dom_sf"/>
</dbReference>